<dbReference type="CDD" id="cd02799">
    <property type="entry name" value="tRNA_bind_EMAP-II_like"/>
    <property type="match status" value="1"/>
</dbReference>
<evidence type="ECO:0000256" key="1">
    <source>
        <dbReference type="ARBA" id="ARBA00004496"/>
    </source>
</evidence>
<dbReference type="GO" id="GO:0000049">
    <property type="term" value="F:tRNA binding"/>
    <property type="evidence" value="ECO:0007669"/>
    <property type="project" value="UniProtKB-UniRule"/>
</dbReference>
<feature type="region of interest" description="Disordered" evidence="7">
    <location>
        <begin position="241"/>
        <end position="269"/>
    </location>
</feature>
<dbReference type="InterPro" id="IPR012340">
    <property type="entry name" value="NA-bd_OB-fold"/>
</dbReference>
<gene>
    <name evidence="9" type="ORF">TCHU04912_LOCUS18224</name>
</gene>
<comment type="subcellular location">
    <subcellularLocation>
        <location evidence="1">Cytoplasm</location>
    </subcellularLocation>
</comment>
<dbReference type="Pfam" id="PF21972">
    <property type="entry name" value="Arc1p_N_like"/>
    <property type="match status" value="1"/>
</dbReference>
<evidence type="ECO:0000256" key="4">
    <source>
        <dbReference type="ARBA" id="ARBA00022884"/>
    </source>
</evidence>
<dbReference type="SUPFAM" id="SSF50249">
    <property type="entry name" value="Nucleic acid-binding proteins"/>
    <property type="match status" value="1"/>
</dbReference>
<evidence type="ECO:0000256" key="7">
    <source>
        <dbReference type="SAM" id="MobiDB-lite"/>
    </source>
</evidence>
<dbReference type="Gene3D" id="2.40.50.140">
    <property type="entry name" value="Nucleic acid-binding proteins"/>
    <property type="match status" value="1"/>
</dbReference>
<dbReference type="GO" id="GO:0032991">
    <property type="term" value="C:protein-containing complex"/>
    <property type="evidence" value="ECO:0007669"/>
    <property type="project" value="UniProtKB-ARBA"/>
</dbReference>
<dbReference type="EMBL" id="HBGG01034724">
    <property type="protein sequence ID" value="CAD9215984.1"/>
    <property type="molecule type" value="Transcribed_RNA"/>
</dbReference>
<feature type="compositionally biased region" description="Low complexity" evidence="7">
    <location>
        <begin position="185"/>
        <end position="209"/>
    </location>
</feature>
<dbReference type="PANTHER" id="PTHR11586">
    <property type="entry name" value="TRNA-AMINOACYLATION COFACTOR ARC1 FAMILY MEMBER"/>
    <property type="match status" value="1"/>
</dbReference>
<name>A0A7S1X8X0_9CHLO</name>
<dbReference type="FunFam" id="2.40.50.140:FF:000047">
    <property type="entry name" value="tyrosine--tRNA ligase, cytoplasmic isoform X2"/>
    <property type="match status" value="1"/>
</dbReference>
<keyword evidence="5" id="KW-0648">Protein biosynthesis</keyword>
<dbReference type="InterPro" id="IPR036282">
    <property type="entry name" value="Glutathione-S-Trfase_C_sf"/>
</dbReference>
<evidence type="ECO:0000256" key="3">
    <source>
        <dbReference type="ARBA" id="ARBA00022555"/>
    </source>
</evidence>
<dbReference type="Gene3D" id="1.20.1050.130">
    <property type="match status" value="1"/>
</dbReference>
<dbReference type="InterPro" id="IPR053836">
    <property type="entry name" value="Arc1-like_N"/>
</dbReference>
<keyword evidence="2" id="KW-0963">Cytoplasm</keyword>
<dbReference type="Pfam" id="PF01588">
    <property type="entry name" value="tRNA_bind"/>
    <property type="match status" value="1"/>
</dbReference>
<feature type="region of interest" description="Disordered" evidence="7">
    <location>
        <begin position="176"/>
        <end position="226"/>
    </location>
</feature>
<dbReference type="GO" id="GO:0005737">
    <property type="term" value="C:cytoplasm"/>
    <property type="evidence" value="ECO:0007669"/>
    <property type="project" value="UniProtKB-SubCell"/>
</dbReference>
<proteinExistence type="predicted"/>
<evidence type="ECO:0000256" key="5">
    <source>
        <dbReference type="ARBA" id="ARBA00022917"/>
    </source>
</evidence>
<organism evidence="9">
    <name type="scientific">Tetraselmis chuii</name>
    <dbReference type="NCBI Taxonomy" id="63592"/>
    <lineage>
        <taxon>Eukaryota</taxon>
        <taxon>Viridiplantae</taxon>
        <taxon>Chlorophyta</taxon>
        <taxon>core chlorophytes</taxon>
        <taxon>Chlorodendrophyceae</taxon>
        <taxon>Chlorodendrales</taxon>
        <taxon>Chlorodendraceae</taxon>
        <taxon>Tetraselmis</taxon>
    </lineage>
</organism>
<dbReference type="InterPro" id="IPR002547">
    <property type="entry name" value="tRNA-bd_dom"/>
</dbReference>
<protein>
    <recommendedName>
        <fullName evidence="8">tRNA-binding domain-containing protein</fullName>
    </recommendedName>
</protein>
<reference evidence="9" key="1">
    <citation type="submission" date="2021-01" db="EMBL/GenBank/DDBJ databases">
        <authorList>
            <person name="Corre E."/>
            <person name="Pelletier E."/>
            <person name="Niang G."/>
            <person name="Scheremetjew M."/>
            <person name="Finn R."/>
            <person name="Kale V."/>
            <person name="Holt S."/>
            <person name="Cochrane G."/>
            <person name="Meng A."/>
            <person name="Brown T."/>
            <person name="Cohen L."/>
        </authorList>
    </citation>
    <scope>NUCLEOTIDE SEQUENCE</scope>
    <source>
        <strain evidence="9">PLY429</strain>
    </source>
</reference>
<evidence type="ECO:0000313" key="9">
    <source>
        <dbReference type="EMBL" id="CAD9215984.1"/>
    </source>
</evidence>
<sequence length="429" mass="45171">MAAIAINCDAESKQGLQLVAAAAGLSAAASFAPTEGAPTAIASDGKPTRGLNPVARFIAGSTAKGVAANLLGASPEEQAAVSEWLTYCNTELSGVVTDKKLFQVNEHLKTRTFLTLERLTLADLMVFNRLSGPTAALPVAQTDQLCNLIRWFDMIQRSEAAKSLFPVLKITKPRLDTSPLQSVQPTEAAPSKSSSSTSTKEAQAPAAGKAGKGGDRKSDATSAGATPAAVAAATKAAAEGEAAAGGKAKKEKKEKKEKPAPPPAEEASVRMADIRVGTITKVWRHPNAEALYCEEIDLGEDKPRTVVSGLVKFVPEDQMLNRRVVVVCNLKPAKMRDVMSYGMVLCAANEAHDHVEPLAPPEGVPNGERVVFEGFEGEPEEVLNPKKKVWEKISPDLVTDASGVAKYKQAAFMTTKGPCTSKLANGSVN</sequence>
<evidence type="ECO:0000259" key="8">
    <source>
        <dbReference type="PROSITE" id="PS50886"/>
    </source>
</evidence>
<dbReference type="AlphaFoldDB" id="A0A7S1X8X0"/>
<dbReference type="CDD" id="cd10289">
    <property type="entry name" value="GST_C_AaRS_like"/>
    <property type="match status" value="1"/>
</dbReference>
<dbReference type="GO" id="GO:0006412">
    <property type="term" value="P:translation"/>
    <property type="evidence" value="ECO:0007669"/>
    <property type="project" value="UniProtKB-KW"/>
</dbReference>
<dbReference type="PANTHER" id="PTHR11586:SF33">
    <property type="entry name" value="AMINOACYL TRNA SYNTHASE COMPLEX-INTERACTING MULTIFUNCTIONAL PROTEIN 1"/>
    <property type="match status" value="1"/>
</dbReference>
<accession>A0A7S1X8X0</accession>
<dbReference type="InterPro" id="IPR051270">
    <property type="entry name" value="Tyrosine-tRNA_ligase_regulator"/>
</dbReference>
<evidence type="ECO:0000256" key="2">
    <source>
        <dbReference type="ARBA" id="ARBA00022490"/>
    </source>
</evidence>
<dbReference type="PROSITE" id="PS50886">
    <property type="entry name" value="TRBD"/>
    <property type="match status" value="1"/>
</dbReference>
<feature type="domain" description="TRNA-binding" evidence="8">
    <location>
        <begin position="268"/>
        <end position="371"/>
    </location>
</feature>
<evidence type="ECO:0000256" key="6">
    <source>
        <dbReference type="PROSITE-ProRule" id="PRU00209"/>
    </source>
</evidence>
<keyword evidence="4 6" id="KW-0694">RNA-binding</keyword>
<keyword evidence="3 6" id="KW-0820">tRNA-binding</keyword>
<dbReference type="SUPFAM" id="SSF47616">
    <property type="entry name" value="GST C-terminal domain-like"/>
    <property type="match status" value="1"/>
</dbReference>